<dbReference type="EMBL" id="SLWN01000003">
    <property type="protein sequence ID" value="TCO33049.1"/>
    <property type="molecule type" value="Genomic_DNA"/>
</dbReference>
<name>A0A4R2HQ06_9ACTN</name>
<keyword evidence="2" id="KW-1185">Reference proteome</keyword>
<organism evidence="1 2">
    <name type="scientific">Kribbella steppae</name>
    <dbReference type="NCBI Taxonomy" id="2512223"/>
    <lineage>
        <taxon>Bacteria</taxon>
        <taxon>Bacillati</taxon>
        <taxon>Actinomycetota</taxon>
        <taxon>Actinomycetes</taxon>
        <taxon>Propionibacteriales</taxon>
        <taxon>Kribbellaceae</taxon>
        <taxon>Kribbella</taxon>
    </lineage>
</organism>
<evidence type="ECO:0000313" key="2">
    <source>
        <dbReference type="Proteomes" id="UP000294508"/>
    </source>
</evidence>
<reference evidence="1 2" key="1">
    <citation type="journal article" date="2015" name="Stand. Genomic Sci.">
        <title>Genomic Encyclopedia of Bacterial and Archaeal Type Strains, Phase III: the genomes of soil and plant-associated and newly described type strains.</title>
        <authorList>
            <person name="Whitman W.B."/>
            <person name="Woyke T."/>
            <person name="Klenk H.P."/>
            <person name="Zhou Y."/>
            <person name="Lilburn T.G."/>
            <person name="Beck B.J."/>
            <person name="De Vos P."/>
            <person name="Vandamme P."/>
            <person name="Eisen J.A."/>
            <person name="Garrity G."/>
            <person name="Hugenholtz P."/>
            <person name="Kyrpides N.C."/>
        </authorList>
    </citation>
    <scope>NUCLEOTIDE SEQUENCE [LARGE SCALE GENOMIC DNA]</scope>
    <source>
        <strain evidence="1 2">VKM Ac-2572</strain>
    </source>
</reference>
<dbReference type="Proteomes" id="UP000294508">
    <property type="component" value="Unassembled WGS sequence"/>
</dbReference>
<accession>A0A4R2HQ06</accession>
<proteinExistence type="predicted"/>
<evidence type="ECO:0000313" key="1">
    <source>
        <dbReference type="EMBL" id="TCO33049.1"/>
    </source>
</evidence>
<sequence>METAKLIEVLGKLGNIESMTWKELLAPDNILAKQYEVEKMPAHAQKRLTDINRADLTQLVRFQLSGKNRLYGFLVDHVFHVLWWDPEHQVWPSKLRHT</sequence>
<gene>
    <name evidence="1" type="ORF">EV652_10348</name>
</gene>
<dbReference type="AlphaFoldDB" id="A0A4R2HQ06"/>
<comment type="caution">
    <text evidence="1">The sequence shown here is derived from an EMBL/GenBank/DDBJ whole genome shotgun (WGS) entry which is preliminary data.</text>
</comment>
<protein>
    <submittedName>
        <fullName evidence="1">Uncharacterized protein</fullName>
    </submittedName>
</protein>